<evidence type="ECO:0000313" key="2">
    <source>
        <dbReference type="Proteomes" id="UP000264800"/>
    </source>
</evidence>
<accession>A0A3Q3B1C0</accession>
<keyword evidence="2" id="KW-1185">Reference proteome</keyword>
<name>A0A3Q3B1C0_KRYMA</name>
<dbReference type="AlphaFoldDB" id="A0A3Q3B1C0"/>
<evidence type="ECO:0000313" key="1">
    <source>
        <dbReference type="Ensembl" id="ENSKMAP00000022700.1"/>
    </source>
</evidence>
<proteinExistence type="predicted"/>
<dbReference type="Proteomes" id="UP000264800">
    <property type="component" value="Unplaced"/>
</dbReference>
<sequence>MEVEVPGRKRKGRVLLSTSEKERRLKAVRMRVDRSRVILGEEYERWKALKQKLGVRSDASVAKVLLDR</sequence>
<dbReference type="Ensembl" id="ENSKMAT00000022990.1">
    <property type="protein sequence ID" value="ENSKMAP00000022700.1"/>
    <property type="gene ID" value="ENSKMAG00000016859.1"/>
</dbReference>
<organism evidence="1 2">
    <name type="scientific">Kryptolebias marmoratus</name>
    <name type="common">Mangrove killifish</name>
    <name type="synonym">Rivulus marmoratus</name>
    <dbReference type="NCBI Taxonomy" id="37003"/>
    <lineage>
        <taxon>Eukaryota</taxon>
        <taxon>Metazoa</taxon>
        <taxon>Chordata</taxon>
        <taxon>Craniata</taxon>
        <taxon>Vertebrata</taxon>
        <taxon>Euteleostomi</taxon>
        <taxon>Actinopterygii</taxon>
        <taxon>Neopterygii</taxon>
        <taxon>Teleostei</taxon>
        <taxon>Neoteleostei</taxon>
        <taxon>Acanthomorphata</taxon>
        <taxon>Ovalentaria</taxon>
        <taxon>Atherinomorphae</taxon>
        <taxon>Cyprinodontiformes</taxon>
        <taxon>Rivulidae</taxon>
        <taxon>Kryptolebias</taxon>
    </lineage>
</organism>
<protein>
    <submittedName>
        <fullName evidence="1">Uncharacterized protein</fullName>
    </submittedName>
</protein>
<reference evidence="1" key="2">
    <citation type="submission" date="2025-09" db="UniProtKB">
        <authorList>
            <consortium name="Ensembl"/>
        </authorList>
    </citation>
    <scope>IDENTIFICATION</scope>
</reference>
<reference evidence="1" key="1">
    <citation type="submission" date="2025-08" db="UniProtKB">
        <authorList>
            <consortium name="Ensembl"/>
        </authorList>
    </citation>
    <scope>IDENTIFICATION</scope>
</reference>